<evidence type="ECO:0000256" key="3">
    <source>
        <dbReference type="ARBA" id="ARBA00022705"/>
    </source>
</evidence>
<evidence type="ECO:0000256" key="7">
    <source>
        <dbReference type="ARBA" id="ARBA00022840"/>
    </source>
</evidence>
<dbReference type="SUPFAM" id="SSF50249">
    <property type="entry name" value="Nucleic acid-binding proteins"/>
    <property type="match status" value="1"/>
</dbReference>
<keyword evidence="9" id="KW-0233">DNA recombination</keyword>
<dbReference type="GO" id="GO:0071897">
    <property type="term" value="P:DNA biosynthetic process"/>
    <property type="evidence" value="ECO:0007669"/>
    <property type="project" value="InterPro"/>
</dbReference>
<evidence type="ECO:0000256" key="1">
    <source>
        <dbReference type="ARBA" id="ARBA00022598"/>
    </source>
</evidence>
<evidence type="ECO:0000256" key="6">
    <source>
        <dbReference type="ARBA" id="ARBA00022763"/>
    </source>
</evidence>
<evidence type="ECO:0000256" key="11">
    <source>
        <dbReference type="ARBA" id="ARBA00023306"/>
    </source>
</evidence>
<dbReference type="PANTHER" id="PTHR45674:SF7">
    <property type="entry name" value="DNA LIGASE"/>
    <property type="match status" value="1"/>
</dbReference>
<organism evidence="14 15">
    <name type="scientific">Thermoproteota archaeon</name>
    <dbReference type="NCBI Taxonomy" id="2056631"/>
    <lineage>
        <taxon>Archaea</taxon>
        <taxon>Thermoproteota</taxon>
    </lineage>
</organism>
<sequence length="384" mass="44287">ATEIVENAYNILCDFGEVAEIAMERGIEGLKHVKIKVGRPIKVMLAEKAKNIEDAMKTLGGRVAIEIKYDGMRAQIHKSGDKIWIYTRRLEHVTKQFPDLVEYARKNLKCKECVVEGEVWAVSKKDFSPLPFQVLSQRIHRKYKIEKMVEEIPVQINLFDIMYLDGKMVIDLPLKERRKLLERIVNEVPHRFKLATQLVTSDVKEAEKFYQQALELKQEGVMVKNLESKYIFGRRVGGWLKVKPTAETLDLVIVGATWGTGKRAGWLGSFILACRDEATGEFLECGMLGTGIKEKKTSPEDVTFEELTEMLKPYIEFQRGSEVRIRPKIVVSVDYQEIQRSPNYKSGFALRFPRFIAIRFDKNPEDADTLSRLEYLYKLQSRSK</sequence>
<dbReference type="Proteomes" id="UP000278475">
    <property type="component" value="Unassembled WGS sequence"/>
</dbReference>
<dbReference type="AlphaFoldDB" id="A0A497EMC8"/>
<evidence type="ECO:0000256" key="4">
    <source>
        <dbReference type="ARBA" id="ARBA00022723"/>
    </source>
</evidence>
<dbReference type="SUPFAM" id="SSF56091">
    <property type="entry name" value="DNA ligase/mRNA capping enzyme, catalytic domain"/>
    <property type="match status" value="1"/>
</dbReference>
<dbReference type="Pfam" id="PF01068">
    <property type="entry name" value="DNA_ligase_A_M"/>
    <property type="match status" value="1"/>
</dbReference>
<evidence type="ECO:0000256" key="2">
    <source>
        <dbReference type="ARBA" id="ARBA00022618"/>
    </source>
</evidence>
<dbReference type="PROSITE" id="PS00333">
    <property type="entry name" value="DNA_LIGASE_A2"/>
    <property type="match status" value="1"/>
</dbReference>
<keyword evidence="8" id="KW-0460">Magnesium</keyword>
<evidence type="ECO:0000256" key="9">
    <source>
        <dbReference type="ARBA" id="ARBA00023172"/>
    </source>
</evidence>
<keyword evidence="11" id="KW-0131">Cell cycle</keyword>
<dbReference type="GO" id="GO:0003910">
    <property type="term" value="F:DNA ligase (ATP) activity"/>
    <property type="evidence" value="ECO:0007669"/>
    <property type="project" value="InterPro"/>
</dbReference>
<dbReference type="CDD" id="cd07901">
    <property type="entry name" value="Adenylation_DNA_ligase_Arch_LigB"/>
    <property type="match status" value="1"/>
</dbReference>
<keyword evidence="6" id="KW-0227">DNA damage</keyword>
<evidence type="ECO:0000313" key="14">
    <source>
        <dbReference type="EMBL" id="RLE47836.1"/>
    </source>
</evidence>
<dbReference type="CDD" id="cd07972">
    <property type="entry name" value="OBF_DNA_ligase_Arch_LigB"/>
    <property type="match status" value="1"/>
</dbReference>
<dbReference type="PANTHER" id="PTHR45674">
    <property type="entry name" value="DNA LIGASE 1/3 FAMILY MEMBER"/>
    <property type="match status" value="1"/>
</dbReference>
<dbReference type="InterPro" id="IPR012309">
    <property type="entry name" value="DNA_ligase_ATP-dep_C"/>
</dbReference>
<dbReference type="PROSITE" id="PS50160">
    <property type="entry name" value="DNA_LIGASE_A3"/>
    <property type="match status" value="1"/>
</dbReference>
<dbReference type="GO" id="GO:0005524">
    <property type="term" value="F:ATP binding"/>
    <property type="evidence" value="ECO:0007669"/>
    <property type="project" value="UniProtKB-KW"/>
</dbReference>
<protein>
    <submittedName>
        <fullName evidence="14">DNA ligase</fullName>
    </submittedName>
</protein>
<accession>A0A497EMC8</accession>
<dbReference type="PROSITE" id="PS00697">
    <property type="entry name" value="DNA_LIGASE_A1"/>
    <property type="match status" value="1"/>
</dbReference>
<dbReference type="InterPro" id="IPR012310">
    <property type="entry name" value="DNA_ligase_ATP-dep_cent"/>
</dbReference>
<keyword evidence="7" id="KW-0067">ATP-binding</keyword>
<dbReference type="GO" id="GO:0046872">
    <property type="term" value="F:metal ion binding"/>
    <property type="evidence" value="ECO:0007669"/>
    <property type="project" value="UniProtKB-KW"/>
</dbReference>
<evidence type="ECO:0000259" key="13">
    <source>
        <dbReference type="PROSITE" id="PS50160"/>
    </source>
</evidence>
<evidence type="ECO:0000256" key="8">
    <source>
        <dbReference type="ARBA" id="ARBA00022842"/>
    </source>
</evidence>
<feature type="non-terminal residue" evidence="14">
    <location>
        <position position="1"/>
    </location>
</feature>
<keyword evidence="10" id="KW-0234">DNA repair</keyword>
<dbReference type="InterPro" id="IPR016059">
    <property type="entry name" value="DNA_ligase_ATP-dep_CS"/>
</dbReference>
<dbReference type="Gene3D" id="3.30.470.30">
    <property type="entry name" value="DNA ligase/mRNA capping enzyme"/>
    <property type="match status" value="1"/>
</dbReference>
<keyword evidence="1 14" id="KW-0436">Ligase</keyword>
<keyword evidence="4" id="KW-0479">Metal-binding</keyword>
<dbReference type="GO" id="GO:0006310">
    <property type="term" value="P:DNA recombination"/>
    <property type="evidence" value="ECO:0007669"/>
    <property type="project" value="UniProtKB-KW"/>
</dbReference>
<dbReference type="InterPro" id="IPR000977">
    <property type="entry name" value="DNA_ligase_ATP-dep"/>
</dbReference>
<feature type="domain" description="ATP-dependent DNA ligase family profile" evidence="13">
    <location>
        <begin position="147"/>
        <end position="276"/>
    </location>
</feature>
<comment type="caution">
    <text evidence="14">The sequence shown here is derived from an EMBL/GenBank/DDBJ whole genome shotgun (WGS) entry which is preliminary data.</text>
</comment>
<evidence type="ECO:0000256" key="5">
    <source>
        <dbReference type="ARBA" id="ARBA00022741"/>
    </source>
</evidence>
<evidence type="ECO:0000256" key="10">
    <source>
        <dbReference type="ARBA" id="ARBA00023204"/>
    </source>
</evidence>
<name>A0A497EMC8_9CREN</name>
<dbReference type="GO" id="GO:0051301">
    <property type="term" value="P:cell division"/>
    <property type="evidence" value="ECO:0007669"/>
    <property type="project" value="UniProtKB-KW"/>
</dbReference>
<dbReference type="Gene3D" id="2.40.50.140">
    <property type="entry name" value="Nucleic acid-binding proteins"/>
    <property type="match status" value="1"/>
</dbReference>
<gene>
    <name evidence="14" type="ORF">DRJ31_08255</name>
</gene>
<dbReference type="GO" id="GO:0006281">
    <property type="term" value="P:DNA repair"/>
    <property type="evidence" value="ECO:0007669"/>
    <property type="project" value="UniProtKB-KW"/>
</dbReference>
<keyword evidence="3" id="KW-0235">DNA replication</keyword>
<dbReference type="InterPro" id="IPR036599">
    <property type="entry name" value="DNA_ligase_N_sf"/>
</dbReference>
<keyword evidence="2" id="KW-0132">Cell division</keyword>
<reference evidence="14 15" key="1">
    <citation type="submission" date="2018-06" db="EMBL/GenBank/DDBJ databases">
        <title>Extensive metabolic versatility and redundancy in microbially diverse, dynamic hydrothermal sediments.</title>
        <authorList>
            <person name="Dombrowski N."/>
            <person name="Teske A."/>
            <person name="Baker B.J."/>
        </authorList>
    </citation>
    <scope>NUCLEOTIDE SEQUENCE [LARGE SCALE GENOMIC DNA]</scope>
    <source>
        <strain evidence="14">B66_G16</strain>
    </source>
</reference>
<dbReference type="InterPro" id="IPR050191">
    <property type="entry name" value="ATP-dep_DNA_ligase"/>
</dbReference>
<evidence type="ECO:0000313" key="15">
    <source>
        <dbReference type="Proteomes" id="UP000278475"/>
    </source>
</evidence>
<comment type="similarity">
    <text evidence="12">Belongs to the ATP-dependent DNA ligase family.</text>
</comment>
<keyword evidence="5" id="KW-0547">Nucleotide-binding</keyword>
<dbReference type="FunFam" id="3.30.470.30:FF:000012">
    <property type="entry name" value="Probable DNA ligase"/>
    <property type="match status" value="1"/>
</dbReference>
<dbReference type="InterPro" id="IPR012340">
    <property type="entry name" value="NA-bd_OB-fold"/>
</dbReference>
<dbReference type="Pfam" id="PF04679">
    <property type="entry name" value="DNA_ligase_A_C"/>
    <property type="match status" value="1"/>
</dbReference>
<dbReference type="EMBL" id="QMQV01000103">
    <property type="protein sequence ID" value="RLE47836.1"/>
    <property type="molecule type" value="Genomic_DNA"/>
</dbReference>
<dbReference type="Gene3D" id="1.10.3260.10">
    <property type="entry name" value="DNA ligase, ATP-dependent, N-terminal domain"/>
    <property type="match status" value="1"/>
</dbReference>
<proteinExistence type="inferred from homology"/>
<evidence type="ECO:0000256" key="12">
    <source>
        <dbReference type="RuleBase" id="RU004196"/>
    </source>
</evidence>
<dbReference type="GO" id="GO:0003677">
    <property type="term" value="F:DNA binding"/>
    <property type="evidence" value="ECO:0007669"/>
    <property type="project" value="InterPro"/>
</dbReference>
<dbReference type="NCBIfam" id="TIGR00574">
    <property type="entry name" value="dnl1"/>
    <property type="match status" value="1"/>
</dbReference>
<dbReference type="GO" id="GO:0006273">
    <property type="term" value="P:lagging strand elongation"/>
    <property type="evidence" value="ECO:0007669"/>
    <property type="project" value="TreeGrafter"/>
</dbReference>